<evidence type="ECO:0000256" key="8">
    <source>
        <dbReference type="ARBA" id="ARBA00023136"/>
    </source>
</evidence>
<evidence type="ECO:0000256" key="5">
    <source>
        <dbReference type="ARBA" id="ARBA00022692"/>
    </source>
</evidence>
<dbReference type="SUPFAM" id="SSF103481">
    <property type="entry name" value="Multidrug resistance efflux transporter EmrE"/>
    <property type="match status" value="1"/>
</dbReference>
<feature type="transmembrane region" description="Helical" evidence="11">
    <location>
        <begin position="135"/>
        <end position="158"/>
    </location>
</feature>
<evidence type="ECO:0000256" key="1">
    <source>
        <dbReference type="ARBA" id="ARBA00004477"/>
    </source>
</evidence>
<gene>
    <name evidence="12" type="ORF">PV09_02859</name>
</gene>
<keyword evidence="5 11" id="KW-0812">Transmembrane</keyword>
<dbReference type="PANTHER" id="PTHR10778">
    <property type="entry name" value="SOLUTE CARRIER FAMILY 35 MEMBER B"/>
    <property type="match status" value="1"/>
</dbReference>
<dbReference type="STRING" id="253628.A0A0D1XUH8"/>
<evidence type="ECO:0000256" key="10">
    <source>
        <dbReference type="SAM" id="MobiDB-lite"/>
    </source>
</evidence>
<dbReference type="RefSeq" id="XP_016216275.1">
    <property type="nucleotide sequence ID" value="XM_016355969.1"/>
</dbReference>
<protein>
    <recommendedName>
        <fullName evidence="9">UDP-galactose transporter homolog 1</fullName>
    </recommendedName>
</protein>
<evidence type="ECO:0000313" key="12">
    <source>
        <dbReference type="EMBL" id="KIW06406.1"/>
    </source>
</evidence>
<keyword evidence="13" id="KW-1185">Reference proteome</keyword>
<dbReference type="GO" id="GO:0005789">
    <property type="term" value="C:endoplasmic reticulum membrane"/>
    <property type="evidence" value="ECO:0007669"/>
    <property type="project" value="UniProtKB-SubCell"/>
</dbReference>
<dbReference type="VEuPathDB" id="FungiDB:PV09_02859"/>
<evidence type="ECO:0000256" key="6">
    <source>
        <dbReference type="ARBA" id="ARBA00022824"/>
    </source>
</evidence>
<dbReference type="InParanoid" id="A0A0D1XUH8"/>
<evidence type="ECO:0000256" key="3">
    <source>
        <dbReference type="ARBA" id="ARBA00022448"/>
    </source>
</evidence>
<dbReference type="InterPro" id="IPR037185">
    <property type="entry name" value="EmrE-like"/>
</dbReference>
<evidence type="ECO:0000256" key="4">
    <source>
        <dbReference type="ARBA" id="ARBA00022597"/>
    </source>
</evidence>
<feature type="transmembrane region" description="Helical" evidence="11">
    <location>
        <begin position="276"/>
        <end position="297"/>
    </location>
</feature>
<feature type="transmembrane region" description="Helical" evidence="11">
    <location>
        <begin position="239"/>
        <end position="255"/>
    </location>
</feature>
<sequence>MGRTKSPPKRREPSEITIEGNGVTKRTGNGRGDVSKMLDKTIIDDGETDKAHAARAAEPGVFNLLACVAAIYGAFLTWSVLQERITTTTYGPASAPQRWTHAIFLNTVQSLLASLVGYAYLFFTTAHPHKPGRPAPIFPSAAITKPLILIAITSSLASPFGYASLKHIDYITFVLAKSCKLLPVLFLHVTLFRKRIALYKFAVVVLVTLGVAVFTLHAPSAAAKAAKHNAKNAAGANKVYGLFLLSVNLLFDGLTNTVQDDIFLKFKTYSSPQMMCAMNILATILTSAYLVLSPYVAPTPIGQYIGMGTGNELAEALSFIKAHPQVGYDVVGFALCGALGQVAIYYTLGKFGSLVLTTVTVTRKMLTMLLSVVWFGHRITRMQWLGVGLVFGGIGGEAGMKVLKKKEAARKQRDRRFSEAGRHRKEAGIKKE</sequence>
<accession>A0A0D1XUH8</accession>
<reference evidence="12 13" key="1">
    <citation type="submission" date="2015-01" db="EMBL/GenBank/DDBJ databases">
        <title>The Genome Sequence of Ochroconis gallopava CBS43764.</title>
        <authorList>
            <consortium name="The Broad Institute Genomics Platform"/>
            <person name="Cuomo C."/>
            <person name="de Hoog S."/>
            <person name="Gorbushina A."/>
            <person name="Stielow B."/>
            <person name="Teixiera M."/>
            <person name="Abouelleil A."/>
            <person name="Chapman S.B."/>
            <person name="Priest M."/>
            <person name="Young S.K."/>
            <person name="Wortman J."/>
            <person name="Nusbaum C."/>
            <person name="Birren B."/>
        </authorList>
    </citation>
    <scope>NUCLEOTIDE SEQUENCE [LARGE SCALE GENOMIC DNA]</scope>
    <source>
        <strain evidence="12 13">CBS 43764</strain>
    </source>
</reference>
<name>A0A0D1XUH8_9PEZI</name>
<dbReference type="OrthoDB" id="1601at2759"/>
<feature type="transmembrane region" description="Helical" evidence="11">
    <location>
        <begin position="382"/>
        <end position="403"/>
    </location>
</feature>
<dbReference type="PANTHER" id="PTHR10778:SF10">
    <property type="entry name" value="SOLUTE CARRIER FAMILY 35 MEMBER B1"/>
    <property type="match status" value="1"/>
</dbReference>
<dbReference type="GeneID" id="27310832"/>
<dbReference type="Proteomes" id="UP000053259">
    <property type="component" value="Unassembled WGS sequence"/>
</dbReference>
<dbReference type="Pfam" id="PF08449">
    <property type="entry name" value="UAA"/>
    <property type="match status" value="1"/>
</dbReference>
<evidence type="ECO:0000256" key="11">
    <source>
        <dbReference type="SAM" id="Phobius"/>
    </source>
</evidence>
<evidence type="ECO:0000256" key="7">
    <source>
        <dbReference type="ARBA" id="ARBA00022989"/>
    </source>
</evidence>
<dbReference type="HOGENOM" id="CLU_036019_0_2_1"/>
<keyword evidence="6" id="KW-0256">Endoplasmic reticulum</keyword>
<dbReference type="InterPro" id="IPR013657">
    <property type="entry name" value="SCL35B1-4/HUT1"/>
</dbReference>
<feature type="region of interest" description="Disordered" evidence="10">
    <location>
        <begin position="406"/>
        <end position="432"/>
    </location>
</feature>
<dbReference type="EMBL" id="KN847535">
    <property type="protein sequence ID" value="KIW06406.1"/>
    <property type="molecule type" value="Genomic_DNA"/>
</dbReference>
<dbReference type="FunCoup" id="A0A0D1XUH8">
    <property type="interactions" value="469"/>
</dbReference>
<feature type="transmembrane region" description="Helical" evidence="11">
    <location>
        <begin position="198"/>
        <end position="219"/>
    </location>
</feature>
<dbReference type="GO" id="GO:0005460">
    <property type="term" value="F:UDP-glucose transmembrane transporter activity"/>
    <property type="evidence" value="ECO:0007669"/>
    <property type="project" value="TreeGrafter"/>
</dbReference>
<keyword evidence="7 11" id="KW-1133">Transmembrane helix</keyword>
<feature type="transmembrane region" description="Helical" evidence="11">
    <location>
        <begin position="60"/>
        <end position="81"/>
    </location>
</feature>
<keyword evidence="8 11" id="KW-0472">Membrane</keyword>
<comment type="similarity">
    <text evidence="2">Belongs to the nucleotide-sugar transporter family. SLC35B subfamily.</text>
</comment>
<evidence type="ECO:0000313" key="13">
    <source>
        <dbReference type="Proteomes" id="UP000053259"/>
    </source>
</evidence>
<evidence type="ECO:0000256" key="2">
    <source>
        <dbReference type="ARBA" id="ARBA00010694"/>
    </source>
</evidence>
<dbReference type="GO" id="GO:0000139">
    <property type="term" value="C:Golgi membrane"/>
    <property type="evidence" value="ECO:0007669"/>
    <property type="project" value="TreeGrafter"/>
</dbReference>
<feature type="transmembrane region" description="Helical" evidence="11">
    <location>
        <begin position="330"/>
        <end position="348"/>
    </location>
</feature>
<keyword evidence="4" id="KW-0762">Sugar transport</keyword>
<dbReference type="GO" id="GO:0005459">
    <property type="term" value="F:UDP-galactose transmembrane transporter activity"/>
    <property type="evidence" value="ECO:0007669"/>
    <property type="project" value="TreeGrafter"/>
</dbReference>
<comment type="subcellular location">
    <subcellularLocation>
        <location evidence="1">Endoplasmic reticulum membrane</location>
        <topology evidence="1">Multi-pass membrane protein</topology>
    </subcellularLocation>
</comment>
<proteinExistence type="inferred from homology"/>
<feature type="transmembrane region" description="Helical" evidence="11">
    <location>
        <begin position="170"/>
        <end position="191"/>
    </location>
</feature>
<dbReference type="AlphaFoldDB" id="A0A0D1XUH8"/>
<feature type="region of interest" description="Disordered" evidence="10">
    <location>
        <begin position="1"/>
        <end position="33"/>
    </location>
</feature>
<evidence type="ECO:0000256" key="9">
    <source>
        <dbReference type="ARBA" id="ARBA00041103"/>
    </source>
</evidence>
<feature type="transmembrane region" description="Helical" evidence="11">
    <location>
        <begin position="101"/>
        <end position="123"/>
    </location>
</feature>
<keyword evidence="3" id="KW-0813">Transport</keyword>
<organism evidence="12 13">
    <name type="scientific">Verruconis gallopava</name>
    <dbReference type="NCBI Taxonomy" id="253628"/>
    <lineage>
        <taxon>Eukaryota</taxon>
        <taxon>Fungi</taxon>
        <taxon>Dikarya</taxon>
        <taxon>Ascomycota</taxon>
        <taxon>Pezizomycotina</taxon>
        <taxon>Dothideomycetes</taxon>
        <taxon>Pleosporomycetidae</taxon>
        <taxon>Venturiales</taxon>
        <taxon>Sympoventuriaceae</taxon>
        <taxon>Verruconis</taxon>
    </lineage>
</organism>
<feature type="transmembrane region" description="Helical" evidence="11">
    <location>
        <begin position="355"/>
        <end position="376"/>
    </location>
</feature>